<organism evidence="3 5">
    <name type="scientific">Cucumis melo var. makuwa</name>
    <name type="common">Oriental melon</name>
    <dbReference type="NCBI Taxonomy" id="1194695"/>
    <lineage>
        <taxon>Eukaryota</taxon>
        <taxon>Viridiplantae</taxon>
        <taxon>Streptophyta</taxon>
        <taxon>Embryophyta</taxon>
        <taxon>Tracheophyta</taxon>
        <taxon>Spermatophyta</taxon>
        <taxon>Magnoliopsida</taxon>
        <taxon>eudicotyledons</taxon>
        <taxon>Gunneridae</taxon>
        <taxon>Pentapetalae</taxon>
        <taxon>rosids</taxon>
        <taxon>fabids</taxon>
        <taxon>Cucurbitales</taxon>
        <taxon>Cucurbitaceae</taxon>
        <taxon>Benincaseae</taxon>
        <taxon>Cucumis</taxon>
    </lineage>
</organism>
<feature type="region of interest" description="Disordered" evidence="1">
    <location>
        <begin position="273"/>
        <end position="297"/>
    </location>
</feature>
<evidence type="ECO:0000313" key="3">
    <source>
        <dbReference type="EMBL" id="TYJ98283.1"/>
    </source>
</evidence>
<feature type="region of interest" description="Disordered" evidence="1">
    <location>
        <begin position="338"/>
        <end position="360"/>
    </location>
</feature>
<name>A0A5D3BGB7_CUCMM</name>
<evidence type="ECO:0000313" key="5">
    <source>
        <dbReference type="Proteomes" id="UP000321947"/>
    </source>
</evidence>
<accession>A0A5D3BGB7</accession>
<comment type="caution">
    <text evidence="3">The sequence shown here is derived from an EMBL/GenBank/DDBJ whole genome shotgun (WGS) entry which is preliminary data.</text>
</comment>
<gene>
    <name evidence="3" type="ORF">E5676_scaffold203G00280</name>
    <name evidence="2" type="ORF">E6C27_scaffold24G002930</name>
</gene>
<sequence length="360" mass="42601">MYTQGMHWGLLYILQGIKPHTFEELETRAHDMELSITIRGTKDFPIPKIRKDKEMKGAEKVLKSTVKEFMVLNTILLKFSKRKEGRIEKKDDGSERQHLTLKERQEKVYPFFDLDIADAEQLLEKHLIQLPECKRPEQAEKMDDPNYCKYHRVISHLVEKYFVLKELILRLAREKKIKLDMEEVAKTNHAAVTIMSKALLPILIFKQRESLVEFGTFEPIVVQFHQEVAPKDSQEKERSIEKDNEEWIVVTRRKKRKSTLTQKESHFYRNYRKENKAKNNKKKKNTRKPKIIHEEDKNFPRPQRLVTLVDFFSTRFLCDHQNENLRVVACHAINTREEESIPPRSRGGGSVKRPIKIQCG</sequence>
<dbReference type="PANTHER" id="PTHR33437">
    <property type="entry name" value="OS06G0361200 PROTEIN"/>
    <property type="match status" value="1"/>
</dbReference>
<evidence type="ECO:0000313" key="2">
    <source>
        <dbReference type="EMBL" id="KAA0054512.1"/>
    </source>
</evidence>
<evidence type="ECO:0000313" key="4">
    <source>
        <dbReference type="Proteomes" id="UP000321393"/>
    </source>
</evidence>
<dbReference type="Proteomes" id="UP000321947">
    <property type="component" value="Unassembled WGS sequence"/>
</dbReference>
<protein>
    <submittedName>
        <fullName evidence="3">Retrotransposon gag protein</fullName>
    </submittedName>
</protein>
<evidence type="ECO:0000256" key="1">
    <source>
        <dbReference type="SAM" id="MobiDB-lite"/>
    </source>
</evidence>
<dbReference type="EMBL" id="SSTE01008830">
    <property type="protein sequence ID" value="KAA0054512.1"/>
    <property type="molecule type" value="Genomic_DNA"/>
</dbReference>
<dbReference type="PANTHER" id="PTHR33437:SF2">
    <property type="entry name" value="OS06G0361200 PROTEIN"/>
    <property type="match status" value="1"/>
</dbReference>
<dbReference type="AlphaFoldDB" id="A0A5D3BGB7"/>
<reference evidence="4 5" key="1">
    <citation type="submission" date="2019-08" db="EMBL/GenBank/DDBJ databases">
        <title>Draft genome sequences of two oriental melons (Cucumis melo L. var makuwa).</title>
        <authorList>
            <person name="Kwon S.-Y."/>
        </authorList>
    </citation>
    <scope>NUCLEOTIDE SEQUENCE [LARGE SCALE GENOMIC DNA]</scope>
    <source>
        <strain evidence="5">cv. Chang Bougi</strain>
        <strain evidence="4">cv. SW 3</strain>
        <tissue evidence="3">Leaf</tissue>
    </source>
</reference>
<dbReference type="EMBL" id="SSTD01018124">
    <property type="protein sequence ID" value="TYJ98283.1"/>
    <property type="molecule type" value="Genomic_DNA"/>
</dbReference>
<proteinExistence type="predicted"/>
<feature type="compositionally biased region" description="Basic residues" evidence="1">
    <location>
        <begin position="278"/>
        <end position="290"/>
    </location>
</feature>
<dbReference type="Proteomes" id="UP000321393">
    <property type="component" value="Unassembled WGS sequence"/>
</dbReference>